<dbReference type="EMBL" id="FPHK01000088">
    <property type="protein sequence ID" value="SFV65354.1"/>
    <property type="molecule type" value="Genomic_DNA"/>
</dbReference>
<gene>
    <name evidence="1" type="ORF">MNB_SM-6-1188</name>
</gene>
<dbReference type="Pfam" id="PF05159">
    <property type="entry name" value="Capsule_synth"/>
    <property type="match status" value="1"/>
</dbReference>
<reference evidence="1" key="1">
    <citation type="submission" date="2016-10" db="EMBL/GenBank/DDBJ databases">
        <authorList>
            <person name="de Groot N.N."/>
        </authorList>
    </citation>
    <scope>NUCLEOTIDE SEQUENCE</scope>
</reference>
<evidence type="ECO:0000313" key="1">
    <source>
        <dbReference type="EMBL" id="SFV65354.1"/>
    </source>
</evidence>
<accession>A0A1W1CHU9</accession>
<dbReference type="CDD" id="cd16439">
    <property type="entry name" value="beta_Kdo_transferase_KpsC_2"/>
    <property type="match status" value="1"/>
</dbReference>
<dbReference type="InterPro" id="IPR007833">
    <property type="entry name" value="Capsule_polysaccharide_synth"/>
</dbReference>
<name>A0A1W1CHU9_9ZZZZ</name>
<organism evidence="1">
    <name type="scientific">hydrothermal vent metagenome</name>
    <dbReference type="NCBI Taxonomy" id="652676"/>
    <lineage>
        <taxon>unclassified sequences</taxon>
        <taxon>metagenomes</taxon>
        <taxon>ecological metagenomes</taxon>
    </lineage>
</organism>
<proteinExistence type="predicted"/>
<dbReference type="AlphaFoldDB" id="A0A1W1CHU9"/>
<sequence>MNYFFGFSYWKHDFIKPFFKNIEEDGIVFINPLFKKNYYSLALKKGFNENATVYIWGKKDFPFVEEFAARNGMKIYRVEDGFIRSVGLGSDLTQPYSLIVDAKGIYFDPTQESDLEDILQTADFDEALLKRAKQIREYLVEKKLSKYNIYDNKKLDIVTEKKIVLVPGQVEDDASIKYGAAGMSNLELLQEARRNAKDAYIIYKPHPDVLVGNRVGDIESDVALKYADKIVTEVGLDSVLSIADEVHTMTSLVGFEALLRGKTVFTYGIPFYAGWGLTHDKHQLTRRSRELSLEELIAGVLILYPLYIHPKTRKICEIEVLLDALEKEKRVYDSSKYYQTMTKIRNFLSRKIQLLLQIIR</sequence>
<dbReference type="GO" id="GO:0000271">
    <property type="term" value="P:polysaccharide biosynthetic process"/>
    <property type="evidence" value="ECO:0007669"/>
    <property type="project" value="InterPro"/>
</dbReference>
<dbReference type="GO" id="GO:0015774">
    <property type="term" value="P:polysaccharide transport"/>
    <property type="evidence" value="ECO:0007669"/>
    <property type="project" value="InterPro"/>
</dbReference>
<protein>
    <submittedName>
        <fullName evidence="1">Capsular polysaccharide export system protein KpsC</fullName>
    </submittedName>
</protein>